<keyword evidence="5" id="KW-1185">Reference proteome</keyword>
<dbReference type="InterPro" id="IPR025110">
    <property type="entry name" value="AMP-bd_C"/>
</dbReference>
<dbReference type="OrthoDB" id="6509636at2759"/>
<dbReference type="GO" id="GO:0016405">
    <property type="term" value="F:CoA-ligase activity"/>
    <property type="evidence" value="ECO:0007669"/>
    <property type="project" value="TreeGrafter"/>
</dbReference>
<dbReference type="InterPro" id="IPR000873">
    <property type="entry name" value="AMP-dep_synth/lig_dom"/>
</dbReference>
<dbReference type="PANTHER" id="PTHR24096:SF265">
    <property type="entry name" value="ENZYME, PUTATIVE (AFU_ORTHOLOGUE AFUA_5G14270)-RELATED"/>
    <property type="match status" value="1"/>
</dbReference>
<dbReference type="VEuPathDB" id="FungiDB:Z517_01178"/>
<gene>
    <name evidence="4" type="ORF">Z517_01178</name>
</gene>
<dbReference type="AlphaFoldDB" id="A0A0D2E6P9"/>
<organism evidence="4 5">
    <name type="scientific">Fonsecaea pedrosoi CBS 271.37</name>
    <dbReference type="NCBI Taxonomy" id="1442368"/>
    <lineage>
        <taxon>Eukaryota</taxon>
        <taxon>Fungi</taxon>
        <taxon>Dikarya</taxon>
        <taxon>Ascomycota</taxon>
        <taxon>Pezizomycotina</taxon>
        <taxon>Eurotiomycetes</taxon>
        <taxon>Chaetothyriomycetidae</taxon>
        <taxon>Chaetothyriales</taxon>
        <taxon>Herpotrichiellaceae</taxon>
        <taxon>Fonsecaea</taxon>
    </lineage>
</organism>
<dbReference type="InterPro" id="IPR045851">
    <property type="entry name" value="AMP-bd_C_sf"/>
</dbReference>
<accession>A0A0D2E6P9</accession>
<comment type="similarity">
    <text evidence="1">Belongs to the ATP-dependent AMP-binding enzyme family.</text>
</comment>
<dbReference type="GeneID" id="25300668"/>
<dbReference type="InterPro" id="IPR042099">
    <property type="entry name" value="ANL_N_sf"/>
</dbReference>
<evidence type="ECO:0000259" key="3">
    <source>
        <dbReference type="Pfam" id="PF13193"/>
    </source>
</evidence>
<dbReference type="STRING" id="1442368.A0A0D2E6P9"/>
<dbReference type="Pfam" id="PF13193">
    <property type="entry name" value="AMP-binding_C"/>
    <property type="match status" value="1"/>
</dbReference>
<dbReference type="GO" id="GO:0019748">
    <property type="term" value="P:secondary metabolic process"/>
    <property type="evidence" value="ECO:0007669"/>
    <property type="project" value="TreeGrafter"/>
</dbReference>
<dbReference type="PANTHER" id="PTHR24096">
    <property type="entry name" value="LONG-CHAIN-FATTY-ACID--COA LIGASE"/>
    <property type="match status" value="1"/>
</dbReference>
<name>A0A0D2E6P9_9EURO</name>
<feature type="domain" description="AMP-dependent synthetase/ligase" evidence="2">
    <location>
        <begin position="21"/>
        <end position="404"/>
    </location>
</feature>
<dbReference type="HOGENOM" id="CLU_000022_59_2_1"/>
<dbReference type="RefSeq" id="XP_013289594.1">
    <property type="nucleotide sequence ID" value="XM_013434140.1"/>
</dbReference>
<dbReference type="Pfam" id="PF00501">
    <property type="entry name" value="AMP-binding"/>
    <property type="match status" value="1"/>
</dbReference>
<dbReference type="Gene3D" id="3.40.50.12780">
    <property type="entry name" value="N-terminal domain of ligase-like"/>
    <property type="match status" value="1"/>
</dbReference>
<evidence type="ECO:0000313" key="5">
    <source>
        <dbReference type="Proteomes" id="UP000053029"/>
    </source>
</evidence>
<dbReference type="Proteomes" id="UP000053029">
    <property type="component" value="Unassembled WGS sequence"/>
</dbReference>
<feature type="domain" description="AMP-binding enzyme C-terminal" evidence="3">
    <location>
        <begin position="456"/>
        <end position="533"/>
    </location>
</feature>
<proteinExistence type="inferred from homology"/>
<dbReference type="FunFam" id="3.30.300.30:FF:000007">
    <property type="entry name" value="4-coumarate--CoA ligase 2"/>
    <property type="match status" value="1"/>
</dbReference>
<protein>
    <submittedName>
        <fullName evidence="4">Uncharacterized protein</fullName>
    </submittedName>
</protein>
<dbReference type="SUPFAM" id="SSF56801">
    <property type="entry name" value="Acetyl-CoA synthetase-like"/>
    <property type="match status" value="1"/>
</dbReference>
<evidence type="ECO:0000313" key="4">
    <source>
        <dbReference type="EMBL" id="KIW85786.1"/>
    </source>
</evidence>
<dbReference type="CDD" id="cd05911">
    <property type="entry name" value="Firefly_Luc_like"/>
    <property type="match status" value="1"/>
</dbReference>
<dbReference type="Gene3D" id="3.30.300.30">
    <property type="match status" value="1"/>
</dbReference>
<reference evidence="4 5" key="1">
    <citation type="submission" date="2015-01" db="EMBL/GenBank/DDBJ databases">
        <title>The Genome Sequence of Fonsecaea pedrosoi CBS 271.37.</title>
        <authorList>
            <consortium name="The Broad Institute Genomics Platform"/>
            <person name="Cuomo C."/>
            <person name="de Hoog S."/>
            <person name="Gorbushina A."/>
            <person name="Stielow B."/>
            <person name="Teixiera M."/>
            <person name="Abouelleil A."/>
            <person name="Chapman S.B."/>
            <person name="Priest M."/>
            <person name="Young S.K."/>
            <person name="Wortman J."/>
            <person name="Nusbaum C."/>
            <person name="Birren B."/>
        </authorList>
    </citation>
    <scope>NUCLEOTIDE SEQUENCE [LARGE SCALE GENOMIC DNA]</scope>
    <source>
        <strain evidence="4 5">CBS 271.37</strain>
    </source>
</reference>
<dbReference type="EMBL" id="KN846969">
    <property type="protein sequence ID" value="KIW85786.1"/>
    <property type="molecule type" value="Genomic_DNA"/>
</dbReference>
<sequence length="551" mass="62083">MPYLAEEHYPIPGTDLLTWMFDDHVAYDEDKPIYIDAQTPSRSISCRQARKMVRELAAGLRGIGLKKGDCVCVMAFNDIYYSMIFLGIVAAGGIFSGVNPSYTVFELAHAIRTADITHLIVEPEFVPKALLAARECSLPASNVFAFDTLKQTIPQHLGVKSWRALLRNGQMDWERFDDETRSKETIVARLFSSGTTGMPKALDISVWNLVAQHIVVMEVRPRPYEVRRLISNPLFHVSQVPRVHTSAIKAGIPTHVMRRFELEAWLSNISRYNITEVNIVPMMVISLLTSGHLDSGKYSLQSLRNAWSGSAPLDKSLQFRFKKYLRPDTPFNQAWGMSETTCLAMWFYYPEQDSTGSVGRLLPNCDAKVVDDDGNDVTGVKGHDGQNARGELCIRGPIIVKGYYKNEEANQRDWDRDGYFHTGDIAYCDSETKKWYIVDRKKELIKVRGFQVAPAELEAALLLHPNIVDCAVIGVQAAIDESELPRAYVVVRPGTTVTEAEIREFTKDKLARYKQFDGGIRFIDKVPRNANGKIQKAELRESVKKELGAKL</sequence>
<evidence type="ECO:0000256" key="1">
    <source>
        <dbReference type="ARBA" id="ARBA00006432"/>
    </source>
</evidence>
<evidence type="ECO:0000259" key="2">
    <source>
        <dbReference type="Pfam" id="PF00501"/>
    </source>
</evidence>